<dbReference type="PROSITE" id="PS50837">
    <property type="entry name" value="NACHT"/>
    <property type="match status" value="1"/>
</dbReference>
<dbReference type="EMBL" id="JBHTGP010000003">
    <property type="protein sequence ID" value="MFD0684493.1"/>
    <property type="molecule type" value="Genomic_DNA"/>
</dbReference>
<dbReference type="Proteomes" id="UP001597063">
    <property type="component" value="Unassembled WGS sequence"/>
</dbReference>
<dbReference type="SMART" id="SM00382">
    <property type="entry name" value="AAA"/>
    <property type="match status" value="1"/>
</dbReference>
<dbReference type="Pfam" id="PF05729">
    <property type="entry name" value="NACHT"/>
    <property type="match status" value="1"/>
</dbReference>
<feature type="region of interest" description="Disordered" evidence="1">
    <location>
        <begin position="725"/>
        <end position="759"/>
    </location>
</feature>
<organism evidence="3 4">
    <name type="scientific">Actinomadura fibrosa</name>
    <dbReference type="NCBI Taxonomy" id="111802"/>
    <lineage>
        <taxon>Bacteria</taxon>
        <taxon>Bacillati</taxon>
        <taxon>Actinomycetota</taxon>
        <taxon>Actinomycetes</taxon>
        <taxon>Streptosporangiales</taxon>
        <taxon>Thermomonosporaceae</taxon>
        <taxon>Actinomadura</taxon>
    </lineage>
</organism>
<dbReference type="PANTHER" id="PTHR46844:SF1">
    <property type="entry name" value="SLR5058 PROTEIN"/>
    <property type="match status" value="1"/>
</dbReference>
<feature type="compositionally biased region" description="Basic and acidic residues" evidence="1">
    <location>
        <begin position="623"/>
        <end position="632"/>
    </location>
</feature>
<dbReference type="InterPro" id="IPR003593">
    <property type="entry name" value="AAA+_ATPase"/>
</dbReference>
<evidence type="ECO:0000259" key="2">
    <source>
        <dbReference type="PROSITE" id="PS50837"/>
    </source>
</evidence>
<dbReference type="InterPro" id="IPR007111">
    <property type="entry name" value="NACHT_NTPase"/>
</dbReference>
<comment type="caution">
    <text evidence="3">The sequence shown here is derived from an EMBL/GenBank/DDBJ whole genome shotgun (WGS) entry which is preliminary data.</text>
</comment>
<dbReference type="InterPro" id="IPR027417">
    <property type="entry name" value="P-loop_NTPase"/>
</dbReference>
<evidence type="ECO:0000256" key="1">
    <source>
        <dbReference type="SAM" id="MobiDB-lite"/>
    </source>
</evidence>
<sequence>MGREESGRTAEILLAAMAVVPPSAALGALPDAAADNPVAATLLVLGYESVLVALAFVGGVASDVVDRWRSRLADAIVRRLGRRFSRFRVRYVRYVLSDLRFIDLKGLATIGYHTPELDEVFVDVSLVLRAAHQVGGGILADVPPHVAERRPIRDFLDRNQPSILAVIGPPGSGKTTLVQHTARQVCRNRNGGRRTWGRRRRVPILLYLRDHVGAITADPRIALSALLGEKLRRYGLAEPEGWFEQRLNAGDCVVMLDGLDEVAVQEDRRLVADWIQQQTTRYPDNDFVVTSRPQGYREAPVRGAVVVQVRLFTPEQVAGFVRGWYLAEERRSAGAASRDVDARAERAAEDLLERLETTPGPRELAVNPLLLTMIANVHRYRDVLPGSRADLYAEICQVMLWRRRDASRLPVRPRGDKKELLLREIAYTMMRRRKRDLSRPEMLAAIESALPRISTLVSAPEFLAEVESNGLVFERENGVYAFAHQTFQEYLAAVYIREKGLVDDLAASIGDPWWRETIVLCAARSDAGPIVRACLASGTEPALMLAFDCAEQASELAPALRARLDVGSVALEGDPELRRRMVRVLVARHLRDTARAAGTGRVCLRPVTTGIYRLFCAERAARGEARSPDGPRDAAGAGEAAGTGRGGTGEGGAGDDGAVVGVRGSDALDFADWVNEILGEGDHRSGHGDYRLPTRAELDDLAARRRLPRQDADEAAYGFWLAPDRDTASDRDRDRDAASGRDAVPELWTSGGTPSPHAITDGTVRVHAEADMEAARPALAGLLIARTRALLHALLAELGAARDRDRVAELAIAVERTLRKATALAGGRPDTSVLTGTLIRPDALARIALPDPDEAHALAVALDKPDTDLDETARHARHLAGLEPGDPADGTADVRQACLQAMGTAMTDALEQALERTAYKSLYTFPREMAAVLADRAGLASAEDTVSPDSLVATVHSARDGLLRALDAQGSPCHDWAGHVAEHLRLLAVPAFERRVELAQDQATAIRLAALCLAAEADPVDAAAADAYRRIARGVTLLERRGTGDAVPIETILLAAG</sequence>
<protein>
    <submittedName>
        <fullName evidence="3">NACHT domain-containing protein</fullName>
    </submittedName>
</protein>
<proteinExistence type="predicted"/>
<reference evidence="4" key="1">
    <citation type="journal article" date="2019" name="Int. J. Syst. Evol. Microbiol.">
        <title>The Global Catalogue of Microorganisms (GCM) 10K type strain sequencing project: providing services to taxonomists for standard genome sequencing and annotation.</title>
        <authorList>
            <consortium name="The Broad Institute Genomics Platform"/>
            <consortium name="The Broad Institute Genome Sequencing Center for Infectious Disease"/>
            <person name="Wu L."/>
            <person name="Ma J."/>
        </authorList>
    </citation>
    <scope>NUCLEOTIDE SEQUENCE [LARGE SCALE GENOMIC DNA]</scope>
    <source>
        <strain evidence="4">JCM 9371</strain>
    </source>
</reference>
<evidence type="ECO:0000313" key="3">
    <source>
        <dbReference type="EMBL" id="MFD0684493.1"/>
    </source>
</evidence>
<keyword evidence="4" id="KW-1185">Reference proteome</keyword>
<feature type="compositionally biased region" description="Basic and acidic residues" evidence="1">
    <location>
        <begin position="725"/>
        <end position="739"/>
    </location>
</feature>
<dbReference type="Gene3D" id="3.40.50.300">
    <property type="entry name" value="P-loop containing nucleotide triphosphate hydrolases"/>
    <property type="match status" value="1"/>
</dbReference>
<dbReference type="RefSeq" id="WP_131761170.1">
    <property type="nucleotide sequence ID" value="NZ_CAACUY010000150.1"/>
</dbReference>
<name>A0ABW2XGB4_9ACTN</name>
<gene>
    <name evidence="3" type="ORF">ACFQZM_08305</name>
</gene>
<feature type="domain" description="NACHT" evidence="2">
    <location>
        <begin position="162"/>
        <end position="293"/>
    </location>
</feature>
<feature type="region of interest" description="Disordered" evidence="1">
    <location>
        <begin position="623"/>
        <end position="658"/>
    </location>
</feature>
<accession>A0ABW2XGB4</accession>
<dbReference type="PANTHER" id="PTHR46844">
    <property type="entry name" value="SLR5058 PROTEIN"/>
    <property type="match status" value="1"/>
</dbReference>
<dbReference type="SUPFAM" id="SSF52540">
    <property type="entry name" value="P-loop containing nucleoside triphosphate hydrolases"/>
    <property type="match status" value="1"/>
</dbReference>
<feature type="compositionally biased region" description="Gly residues" evidence="1">
    <location>
        <begin position="639"/>
        <end position="655"/>
    </location>
</feature>
<evidence type="ECO:0000313" key="4">
    <source>
        <dbReference type="Proteomes" id="UP001597063"/>
    </source>
</evidence>